<dbReference type="Pfam" id="PF12796">
    <property type="entry name" value="Ank_2"/>
    <property type="match status" value="1"/>
</dbReference>
<dbReference type="AlphaFoldDB" id="A0A3S5CS90"/>
<dbReference type="Gene3D" id="1.25.40.20">
    <property type="entry name" value="Ankyrin repeat-containing domain"/>
    <property type="match status" value="1"/>
</dbReference>
<evidence type="ECO:0000313" key="4">
    <source>
        <dbReference type="EMBL" id="VEL32283.1"/>
    </source>
</evidence>
<evidence type="ECO:0000256" key="1">
    <source>
        <dbReference type="ARBA" id="ARBA00022737"/>
    </source>
</evidence>
<keyword evidence="5" id="KW-1185">Reference proteome</keyword>
<dbReference type="InterPro" id="IPR036770">
    <property type="entry name" value="Ankyrin_rpt-contain_sf"/>
</dbReference>
<reference evidence="4" key="1">
    <citation type="submission" date="2018-11" db="EMBL/GenBank/DDBJ databases">
        <authorList>
            <consortium name="Pathogen Informatics"/>
        </authorList>
    </citation>
    <scope>NUCLEOTIDE SEQUENCE</scope>
</reference>
<dbReference type="PROSITE" id="PS50297">
    <property type="entry name" value="ANK_REP_REGION"/>
    <property type="match status" value="1"/>
</dbReference>
<accession>A0A3S5CS90</accession>
<keyword evidence="1" id="KW-0677">Repeat</keyword>
<feature type="repeat" description="ANK" evidence="3">
    <location>
        <begin position="31"/>
        <end position="62"/>
    </location>
</feature>
<gene>
    <name evidence="4" type="ORF">PXEA_LOCUS25723</name>
</gene>
<organism evidence="4 5">
    <name type="scientific">Protopolystoma xenopodis</name>
    <dbReference type="NCBI Taxonomy" id="117903"/>
    <lineage>
        <taxon>Eukaryota</taxon>
        <taxon>Metazoa</taxon>
        <taxon>Spiralia</taxon>
        <taxon>Lophotrochozoa</taxon>
        <taxon>Platyhelminthes</taxon>
        <taxon>Monogenea</taxon>
        <taxon>Polyopisthocotylea</taxon>
        <taxon>Polystomatidea</taxon>
        <taxon>Polystomatidae</taxon>
        <taxon>Protopolystoma</taxon>
    </lineage>
</organism>
<dbReference type="PANTHER" id="PTHR24198:SF194">
    <property type="entry name" value="INVERSIN-A"/>
    <property type="match status" value="1"/>
</dbReference>
<keyword evidence="2 3" id="KW-0040">ANK repeat</keyword>
<dbReference type="Proteomes" id="UP000784294">
    <property type="component" value="Unassembled WGS sequence"/>
</dbReference>
<sequence length="62" mass="6638">MAAKRGHAKAARALLQVAGTGDNFVNAVGRNGLTPLHIATHYNHLPVVKLLLERGAEVDRKV</sequence>
<proteinExistence type="predicted"/>
<dbReference type="EMBL" id="CAAALY010132504">
    <property type="protein sequence ID" value="VEL32283.1"/>
    <property type="molecule type" value="Genomic_DNA"/>
</dbReference>
<evidence type="ECO:0000256" key="3">
    <source>
        <dbReference type="PROSITE-ProRule" id="PRU00023"/>
    </source>
</evidence>
<dbReference type="InterPro" id="IPR002110">
    <property type="entry name" value="Ankyrin_rpt"/>
</dbReference>
<evidence type="ECO:0000313" key="5">
    <source>
        <dbReference type="Proteomes" id="UP000784294"/>
    </source>
</evidence>
<dbReference type="SMART" id="SM00248">
    <property type="entry name" value="ANK"/>
    <property type="match status" value="1"/>
</dbReference>
<dbReference type="PANTHER" id="PTHR24198">
    <property type="entry name" value="ANKYRIN REPEAT AND PROTEIN KINASE DOMAIN-CONTAINING PROTEIN"/>
    <property type="match status" value="1"/>
</dbReference>
<dbReference type="PROSITE" id="PS50088">
    <property type="entry name" value="ANK_REPEAT"/>
    <property type="match status" value="1"/>
</dbReference>
<evidence type="ECO:0000256" key="2">
    <source>
        <dbReference type="ARBA" id="ARBA00023043"/>
    </source>
</evidence>
<dbReference type="SUPFAM" id="SSF48403">
    <property type="entry name" value="Ankyrin repeat"/>
    <property type="match status" value="1"/>
</dbReference>
<name>A0A3S5CS90_9PLAT</name>
<dbReference type="OrthoDB" id="20872at2759"/>
<comment type="caution">
    <text evidence="4">The sequence shown here is derived from an EMBL/GenBank/DDBJ whole genome shotgun (WGS) entry which is preliminary data.</text>
</comment>
<protein>
    <submittedName>
        <fullName evidence="4">Uncharacterized protein</fullName>
    </submittedName>
</protein>